<evidence type="ECO:0000313" key="1">
    <source>
        <dbReference type="EMBL" id="JAH23698.1"/>
    </source>
</evidence>
<dbReference type="AlphaFoldDB" id="A0A0E9R5R9"/>
<proteinExistence type="predicted"/>
<dbReference type="EMBL" id="GBXM01084879">
    <property type="protein sequence ID" value="JAH23698.1"/>
    <property type="molecule type" value="Transcribed_RNA"/>
</dbReference>
<reference evidence="1" key="2">
    <citation type="journal article" date="2015" name="Fish Shellfish Immunol.">
        <title>Early steps in the European eel (Anguilla anguilla)-Vibrio vulnificus interaction in the gills: Role of the RtxA13 toxin.</title>
        <authorList>
            <person name="Callol A."/>
            <person name="Pajuelo D."/>
            <person name="Ebbesson L."/>
            <person name="Teles M."/>
            <person name="MacKenzie S."/>
            <person name="Amaro C."/>
        </authorList>
    </citation>
    <scope>NUCLEOTIDE SEQUENCE</scope>
</reference>
<protein>
    <submittedName>
        <fullName evidence="1">Uncharacterized protein</fullName>
    </submittedName>
</protein>
<sequence length="34" mass="3808">MCKYRSIAGKKCMLICTLAATRESAYKLQDVLPT</sequence>
<accession>A0A0E9R5R9</accession>
<organism evidence="1">
    <name type="scientific">Anguilla anguilla</name>
    <name type="common">European freshwater eel</name>
    <name type="synonym">Muraena anguilla</name>
    <dbReference type="NCBI Taxonomy" id="7936"/>
    <lineage>
        <taxon>Eukaryota</taxon>
        <taxon>Metazoa</taxon>
        <taxon>Chordata</taxon>
        <taxon>Craniata</taxon>
        <taxon>Vertebrata</taxon>
        <taxon>Euteleostomi</taxon>
        <taxon>Actinopterygii</taxon>
        <taxon>Neopterygii</taxon>
        <taxon>Teleostei</taxon>
        <taxon>Anguilliformes</taxon>
        <taxon>Anguillidae</taxon>
        <taxon>Anguilla</taxon>
    </lineage>
</organism>
<name>A0A0E9R5R9_ANGAN</name>
<reference evidence="1" key="1">
    <citation type="submission" date="2014-11" db="EMBL/GenBank/DDBJ databases">
        <authorList>
            <person name="Amaro Gonzalez C."/>
        </authorList>
    </citation>
    <scope>NUCLEOTIDE SEQUENCE</scope>
</reference>